<feature type="domain" description="CN hydrolase" evidence="2">
    <location>
        <begin position="53"/>
        <end position="305"/>
    </location>
</feature>
<evidence type="ECO:0000256" key="1">
    <source>
        <dbReference type="ARBA" id="ARBA00022801"/>
    </source>
</evidence>
<name>A0A5J9WS48_9POAL</name>
<dbReference type="AlphaFoldDB" id="A0A5J9WS48"/>
<dbReference type="SUPFAM" id="SSF56317">
    <property type="entry name" value="Carbon-nitrogen hydrolase"/>
    <property type="match status" value="1"/>
</dbReference>
<dbReference type="PANTHER" id="PTHR23088">
    <property type="entry name" value="NITRILASE-RELATED"/>
    <property type="match status" value="1"/>
</dbReference>
<reference evidence="3 4" key="1">
    <citation type="journal article" date="2019" name="Sci. Rep.">
        <title>A high-quality genome of Eragrostis curvula grass provides insights into Poaceae evolution and supports new strategies to enhance forage quality.</title>
        <authorList>
            <person name="Carballo J."/>
            <person name="Santos B.A.C.M."/>
            <person name="Zappacosta D."/>
            <person name="Garbus I."/>
            <person name="Selva J.P."/>
            <person name="Gallo C.A."/>
            <person name="Diaz A."/>
            <person name="Albertini E."/>
            <person name="Caccamo M."/>
            <person name="Echenique V."/>
        </authorList>
    </citation>
    <scope>NUCLEOTIDE SEQUENCE [LARGE SCALE GENOMIC DNA]</scope>
    <source>
        <strain evidence="4">cv. Victoria</strain>
        <tissue evidence="3">Leaf</tissue>
    </source>
</reference>
<dbReference type="GO" id="GO:0016811">
    <property type="term" value="F:hydrolase activity, acting on carbon-nitrogen (but not peptide) bonds, in linear amides"/>
    <property type="evidence" value="ECO:0007669"/>
    <property type="project" value="InterPro"/>
</dbReference>
<dbReference type="Gramene" id="TVU50144">
    <property type="protein sequence ID" value="TVU50144"/>
    <property type="gene ID" value="EJB05_01501"/>
</dbReference>
<accession>A0A5J9WS48</accession>
<dbReference type="InterPro" id="IPR045254">
    <property type="entry name" value="Nit1/2_C-N_Hydrolase"/>
</dbReference>
<dbReference type="OrthoDB" id="10250282at2759"/>
<dbReference type="InterPro" id="IPR036526">
    <property type="entry name" value="C-N_Hydrolase_sf"/>
</dbReference>
<dbReference type="Pfam" id="PF00795">
    <property type="entry name" value="CN_hydrolase"/>
    <property type="match status" value="1"/>
</dbReference>
<dbReference type="PANTHER" id="PTHR23088:SF27">
    <property type="entry name" value="DEAMINATED GLUTATHIONE AMIDASE"/>
    <property type="match status" value="1"/>
</dbReference>
<dbReference type="Proteomes" id="UP000324897">
    <property type="component" value="Chromosome 6"/>
</dbReference>
<proteinExistence type="predicted"/>
<protein>
    <recommendedName>
        <fullName evidence="2">CN hydrolase domain-containing protein</fullName>
    </recommendedName>
</protein>
<feature type="non-terminal residue" evidence="3">
    <location>
        <position position="1"/>
    </location>
</feature>
<keyword evidence="1" id="KW-0378">Hydrolase</keyword>
<dbReference type="PROSITE" id="PS50263">
    <property type="entry name" value="CN_HYDROLASE"/>
    <property type="match status" value="1"/>
</dbReference>
<evidence type="ECO:0000259" key="2">
    <source>
        <dbReference type="PROSITE" id="PS50263"/>
    </source>
</evidence>
<evidence type="ECO:0000313" key="3">
    <source>
        <dbReference type="EMBL" id="TVU50144.1"/>
    </source>
</evidence>
<evidence type="ECO:0000313" key="4">
    <source>
        <dbReference type="Proteomes" id="UP000324897"/>
    </source>
</evidence>
<organism evidence="3 4">
    <name type="scientific">Eragrostis curvula</name>
    <name type="common">weeping love grass</name>
    <dbReference type="NCBI Taxonomy" id="38414"/>
    <lineage>
        <taxon>Eukaryota</taxon>
        <taxon>Viridiplantae</taxon>
        <taxon>Streptophyta</taxon>
        <taxon>Embryophyta</taxon>
        <taxon>Tracheophyta</taxon>
        <taxon>Spermatophyta</taxon>
        <taxon>Magnoliopsida</taxon>
        <taxon>Liliopsida</taxon>
        <taxon>Poales</taxon>
        <taxon>Poaceae</taxon>
        <taxon>PACMAD clade</taxon>
        <taxon>Chloridoideae</taxon>
        <taxon>Eragrostideae</taxon>
        <taxon>Eragrostidinae</taxon>
        <taxon>Eragrostis</taxon>
    </lineage>
</organism>
<sequence length="332" mass="36038">MDPRGALAATRTRVSVPHALAAPTAGGALASHRMKLASLVASLPPIAAAAARFRVRRGMASSVSAAAAAPARVGVVQMTSEAAASGVKFLCFPEVFSFIGSKDGESVKLAEPLDGPIMQRYCSLAKESSIWLSLGGFQEKGPDDSHQYNTHVLIDDSGTVRSSYRKIHLFDVDVPGNMVYKESRFTTAGDTIVAVDSPFGRLGLTVCYDLRFPELYQILRFKHQAQVLLVPSAFTKVTGEAHWEILLRARAIETQCYVIAAAQAGKHNEKRESYGDSIIIDPWGTVIARLPDRLSTGFAVADLDLSKVEAVRTRMPISEHRKFDSAWKSSYL</sequence>
<keyword evidence="4" id="KW-1185">Reference proteome</keyword>
<dbReference type="Gene3D" id="3.60.110.10">
    <property type="entry name" value="Carbon-nitrogen hydrolase"/>
    <property type="match status" value="1"/>
</dbReference>
<gene>
    <name evidence="3" type="ORF">EJB05_01501</name>
</gene>
<comment type="caution">
    <text evidence="3">The sequence shown here is derived from an EMBL/GenBank/DDBJ whole genome shotgun (WGS) entry which is preliminary data.</text>
</comment>
<dbReference type="EMBL" id="RWGY01000002">
    <property type="protein sequence ID" value="TVU50144.1"/>
    <property type="molecule type" value="Genomic_DNA"/>
</dbReference>
<dbReference type="CDD" id="cd07572">
    <property type="entry name" value="nit"/>
    <property type="match status" value="1"/>
</dbReference>
<dbReference type="InterPro" id="IPR003010">
    <property type="entry name" value="C-N_Hydrolase"/>
</dbReference>